<dbReference type="SUPFAM" id="SSF48452">
    <property type="entry name" value="TPR-like"/>
    <property type="match status" value="1"/>
</dbReference>
<gene>
    <name evidence="4" type="ORF">GCM10009760_08620</name>
</gene>
<organism evidence="4 5">
    <name type="scientific">Kitasatospora kazusensis</name>
    <dbReference type="NCBI Taxonomy" id="407974"/>
    <lineage>
        <taxon>Bacteria</taxon>
        <taxon>Bacillati</taxon>
        <taxon>Actinomycetota</taxon>
        <taxon>Actinomycetes</taxon>
        <taxon>Kitasatosporales</taxon>
        <taxon>Streptomycetaceae</taxon>
        <taxon>Kitasatospora</taxon>
    </lineage>
</organism>
<feature type="domain" description="HTH luxR-type" evidence="3">
    <location>
        <begin position="900"/>
        <end position="965"/>
    </location>
</feature>
<dbReference type="Gene3D" id="1.10.10.10">
    <property type="entry name" value="Winged helix-like DNA-binding domain superfamily/Winged helix DNA-binding domain"/>
    <property type="match status" value="1"/>
</dbReference>
<dbReference type="SUPFAM" id="SSF46894">
    <property type="entry name" value="C-terminal effector domain of the bipartite response regulators"/>
    <property type="match status" value="1"/>
</dbReference>
<dbReference type="PROSITE" id="PS50043">
    <property type="entry name" value="HTH_LUXR_2"/>
    <property type="match status" value="1"/>
</dbReference>
<dbReference type="PANTHER" id="PTHR16305:SF35">
    <property type="entry name" value="TRANSCRIPTIONAL ACTIVATOR DOMAIN"/>
    <property type="match status" value="1"/>
</dbReference>
<evidence type="ECO:0000256" key="2">
    <source>
        <dbReference type="ARBA" id="ARBA00022840"/>
    </source>
</evidence>
<keyword evidence="1" id="KW-0547">Nucleotide-binding</keyword>
<dbReference type="InterPro" id="IPR011990">
    <property type="entry name" value="TPR-like_helical_dom_sf"/>
</dbReference>
<dbReference type="PRINTS" id="PR00038">
    <property type="entry name" value="HTHLUXR"/>
</dbReference>
<dbReference type="InterPro" id="IPR016032">
    <property type="entry name" value="Sig_transdc_resp-reg_C-effctor"/>
</dbReference>
<comment type="caution">
    <text evidence="4">The sequence shown here is derived from an EMBL/GenBank/DDBJ whole genome shotgun (WGS) entry which is preliminary data.</text>
</comment>
<evidence type="ECO:0000313" key="4">
    <source>
        <dbReference type="EMBL" id="GAA2132982.1"/>
    </source>
</evidence>
<dbReference type="EMBL" id="BAAANT010000003">
    <property type="protein sequence ID" value="GAA2132982.1"/>
    <property type="molecule type" value="Genomic_DNA"/>
</dbReference>
<evidence type="ECO:0000256" key="1">
    <source>
        <dbReference type="ARBA" id="ARBA00022741"/>
    </source>
</evidence>
<name>A0ABP5KMU7_9ACTN</name>
<protein>
    <recommendedName>
        <fullName evidence="3">HTH luxR-type domain-containing protein</fullName>
    </recommendedName>
</protein>
<dbReference type="CDD" id="cd06170">
    <property type="entry name" value="LuxR_C_like"/>
    <property type="match status" value="1"/>
</dbReference>
<proteinExistence type="predicted"/>
<evidence type="ECO:0000259" key="3">
    <source>
        <dbReference type="PROSITE" id="PS50043"/>
    </source>
</evidence>
<sequence length="968" mass="102863">MRTTSPVTVGRDAELTELFATLTELRARDGRAVFLLGDAGIGKSRLLGDCAAHAADLGLPVLRGRGSSTSAGTPFRPLVEALSSRFRTTGPPQDAELEPYRPVLARVIPEWRHAAHSGYPESVVELAEALLRLLTVLGREAGVLLALEDLHDADTETLAVVEYLVDNIAGLPVLLLATLRPEPGAALDLAREADRRRAASLFTLRPLAAPDVRAIAAGCLAVTVGEVPSPVVDRLAQSGDGNPYLIEELLAEMVGSAALRPTADGWQVAGDLSTTVPATVVQSYGHRIDLLEPRLRELLLLGATLGARFSVATLRLVTGYDERALFAQLRAGVEAGLIVADGASTDQYAFRHALTAEALLANLPRAERAAIARQAAAAVLAADPELADGRCQLVARLRVAAGDAAGAALVYAEAGRRALADGTSGSAVLLLELAHELAQADRSDITESLLYALAEAGQLDRAFELVETLPPAGAGSLGADRRIALHTRLAWVAVIAERSADTVAQVAAVRALLGEAARPEQTAALAVVEGHLALLPGQGERMADAERLAREAAEVAERAELPVVACQAWQLLALLARERGFDDADECLERMLAVARTHRLPVWEVQALMRLGANGFMRTGDSRRLEQARESARAMGAIVLTQSTEALLAMNAVLTGDGDTARDIIDRCLDASSRMRDLATHRYLLLTSATLAAHRGQRREMDQALLAFDQAGGAESFLTPVMFGLCRTLCALLEEDRAGAAAELAAAAAWERQHPNVFYLSGRYGLRPLLDALAGTAGRADYEAVAAAPAAGLVWNRQFLLLAHAVLLGREGRAEEAAAAVGAAGRTAGLFPMAHHLGLRLVAEAATADGWGDPVSWLRTAEEYFHDLGVLSVAGACRALLRQTGATVAQRRSGREQIPAQLRAQGLTPREYEILALLVERPGNQYIAQRLSISPRTVEKHMASLIRKTGRPDRAALCRLAVELAQES</sequence>
<dbReference type="Proteomes" id="UP001422759">
    <property type="component" value="Unassembled WGS sequence"/>
</dbReference>
<dbReference type="InterPro" id="IPR027417">
    <property type="entry name" value="P-loop_NTPase"/>
</dbReference>
<dbReference type="InterPro" id="IPR000792">
    <property type="entry name" value="Tscrpt_reg_LuxR_C"/>
</dbReference>
<accession>A0ABP5KMU7</accession>
<dbReference type="InterPro" id="IPR041664">
    <property type="entry name" value="AAA_16"/>
</dbReference>
<dbReference type="RefSeq" id="WP_344460847.1">
    <property type="nucleotide sequence ID" value="NZ_BAAANT010000003.1"/>
</dbReference>
<dbReference type="InterPro" id="IPR036388">
    <property type="entry name" value="WH-like_DNA-bd_sf"/>
</dbReference>
<evidence type="ECO:0000313" key="5">
    <source>
        <dbReference type="Proteomes" id="UP001422759"/>
    </source>
</evidence>
<keyword evidence="2" id="KW-0067">ATP-binding</keyword>
<dbReference type="SUPFAM" id="SSF52540">
    <property type="entry name" value="P-loop containing nucleoside triphosphate hydrolases"/>
    <property type="match status" value="1"/>
</dbReference>
<keyword evidence="5" id="KW-1185">Reference proteome</keyword>
<reference evidence="5" key="1">
    <citation type="journal article" date="2019" name="Int. J. Syst. Evol. Microbiol.">
        <title>The Global Catalogue of Microorganisms (GCM) 10K type strain sequencing project: providing services to taxonomists for standard genome sequencing and annotation.</title>
        <authorList>
            <consortium name="The Broad Institute Genomics Platform"/>
            <consortium name="The Broad Institute Genome Sequencing Center for Infectious Disease"/>
            <person name="Wu L."/>
            <person name="Ma J."/>
        </authorList>
    </citation>
    <scope>NUCLEOTIDE SEQUENCE [LARGE SCALE GENOMIC DNA]</scope>
    <source>
        <strain evidence="5">JCM 14560</strain>
    </source>
</reference>
<dbReference type="Pfam" id="PF00196">
    <property type="entry name" value="GerE"/>
    <property type="match status" value="1"/>
</dbReference>
<dbReference type="Pfam" id="PF13191">
    <property type="entry name" value="AAA_16"/>
    <property type="match status" value="1"/>
</dbReference>
<dbReference type="PANTHER" id="PTHR16305">
    <property type="entry name" value="TESTICULAR SOLUBLE ADENYLYL CYCLASE"/>
    <property type="match status" value="1"/>
</dbReference>
<dbReference type="SMART" id="SM00421">
    <property type="entry name" value="HTH_LUXR"/>
    <property type="match status" value="1"/>
</dbReference>